<sequence length="320" mass="36423">MKKKIVVVLAMLLLSVIGCNRKEDLIKDQVVNLESRIIYRYIPDKIIDDGDYFKVSFILSHQLFKIKKNAENSAYINQIEHAIAEKEPLRFLLRPQTNEIVKIENLTGSDTSYFNSFHPEKNPELSLPPLEIGVVVGNEALDQLFAKIKSESCSEDLTVTDTCITFRYPVDGCYARAHKMRKIIESNNYYCEKQFVYGHLRAKDEVKDCCVEWGYHVAVQIRYQDSTGGLIKKLIIDPSLFKDAPISAEMWRAACTASSCGTSYISSFSTVPGNVYYRNEAGDYYLFDEQYKNTNCVLETFKNLVGCYPSPAPDVSHCGF</sequence>
<dbReference type="Pfam" id="PF18626">
    <property type="entry name" value="Gln_deamidase_2"/>
    <property type="match status" value="1"/>
</dbReference>
<dbReference type="Gene3D" id="3.10.620.30">
    <property type="match status" value="1"/>
</dbReference>
<keyword evidence="3" id="KW-1185">Reference proteome</keyword>
<dbReference type="Proteomes" id="UP001059844">
    <property type="component" value="Chromosome"/>
</dbReference>
<feature type="domain" description="Protein glutaminase" evidence="1">
    <location>
        <begin position="142"/>
        <end position="254"/>
    </location>
</feature>
<dbReference type="EC" id="3.5.1.44" evidence="2"/>
<dbReference type="PROSITE" id="PS51257">
    <property type="entry name" value="PROKAR_LIPOPROTEIN"/>
    <property type="match status" value="1"/>
</dbReference>
<accession>A0ABY5IQR2</accession>
<evidence type="ECO:0000313" key="3">
    <source>
        <dbReference type="Proteomes" id="UP001059844"/>
    </source>
</evidence>
<dbReference type="Gene3D" id="2.40.50.340">
    <property type="match status" value="1"/>
</dbReference>
<dbReference type="GO" id="GO:0050568">
    <property type="term" value="F:protein-glutamine glutaminase activity"/>
    <property type="evidence" value="ECO:0007669"/>
    <property type="project" value="UniProtKB-EC"/>
</dbReference>
<proteinExistence type="predicted"/>
<reference evidence="2" key="1">
    <citation type="submission" date="2022-07" db="EMBL/GenBank/DDBJ databases">
        <title>Isolation, identification, and degradation of a PFOSA degrading strain from sewage treatment plant.</title>
        <authorList>
            <person name="Zhang L."/>
            <person name="Huo Y."/>
        </authorList>
    </citation>
    <scope>NUCLEOTIDE SEQUENCE</scope>
    <source>
        <strain evidence="2">C1</strain>
    </source>
</reference>
<dbReference type="InterPro" id="IPR041325">
    <property type="entry name" value="Gln_deamidase_2"/>
</dbReference>
<dbReference type="RefSeq" id="WP_256550301.1">
    <property type="nucleotide sequence ID" value="NZ_CP101751.1"/>
</dbReference>
<keyword evidence="2" id="KW-0378">Hydrolase</keyword>
<protein>
    <submittedName>
        <fullName evidence="2">Protein-glutamine glutaminase</fullName>
        <ecNumber evidence="2">3.5.1.44</ecNumber>
    </submittedName>
</protein>
<name>A0ABY5IQR2_9FLAO</name>
<evidence type="ECO:0000313" key="2">
    <source>
        <dbReference type="EMBL" id="UUC44621.1"/>
    </source>
</evidence>
<organism evidence="2 3">
    <name type="scientific">Flavobacterium cerinum</name>
    <dbReference type="NCBI Taxonomy" id="2502784"/>
    <lineage>
        <taxon>Bacteria</taxon>
        <taxon>Pseudomonadati</taxon>
        <taxon>Bacteroidota</taxon>
        <taxon>Flavobacteriia</taxon>
        <taxon>Flavobacteriales</taxon>
        <taxon>Flavobacteriaceae</taxon>
        <taxon>Flavobacterium</taxon>
    </lineage>
</organism>
<evidence type="ECO:0000259" key="1">
    <source>
        <dbReference type="Pfam" id="PF18626"/>
    </source>
</evidence>
<dbReference type="EMBL" id="CP101751">
    <property type="protein sequence ID" value="UUC44621.1"/>
    <property type="molecule type" value="Genomic_DNA"/>
</dbReference>
<dbReference type="NCBIfam" id="NF040782">
    <property type="entry name" value="PG_glutam_Chrys"/>
    <property type="match status" value="1"/>
</dbReference>
<gene>
    <name evidence="2" type="ORF">NOX80_13390</name>
</gene>